<keyword evidence="2 5" id="KW-0238">DNA-binding</keyword>
<gene>
    <name evidence="5" type="ORF">EDB95_2990</name>
</gene>
<dbReference type="AlphaFoldDB" id="A0A4V3GM41"/>
<evidence type="ECO:0000313" key="5">
    <source>
        <dbReference type="EMBL" id="TDX01943.1"/>
    </source>
</evidence>
<reference evidence="5 6" key="1">
    <citation type="submission" date="2019-03" db="EMBL/GenBank/DDBJ databases">
        <title>Genomic Encyclopedia of Type Strains, Phase IV (KMG-IV): sequencing the most valuable type-strain genomes for metagenomic binning, comparative biology and taxonomic classification.</title>
        <authorList>
            <person name="Goeker M."/>
        </authorList>
    </citation>
    <scope>NUCLEOTIDE SEQUENCE [LARGE SCALE GENOMIC DNA]</scope>
    <source>
        <strain evidence="5 6">DSM 100059</strain>
    </source>
</reference>
<dbReference type="SMART" id="SM00342">
    <property type="entry name" value="HTH_ARAC"/>
    <property type="match status" value="1"/>
</dbReference>
<accession>A0A4V3GM41</accession>
<dbReference type="GO" id="GO:0043565">
    <property type="term" value="F:sequence-specific DNA binding"/>
    <property type="evidence" value="ECO:0007669"/>
    <property type="project" value="InterPro"/>
</dbReference>
<dbReference type="PROSITE" id="PS01124">
    <property type="entry name" value="HTH_ARAC_FAMILY_2"/>
    <property type="match status" value="1"/>
</dbReference>
<evidence type="ECO:0000256" key="3">
    <source>
        <dbReference type="ARBA" id="ARBA00023163"/>
    </source>
</evidence>
<dbReference type="PANTHER" id="PTHR43280">
    <property type="entry name" value="ARAC-FAMILY TRANSCRIPTIONAL REGULATOR"/>
    <property type="match status" value="1"/>
</dbReference>
<dbReference type="Gene3D" id="3.30.70.100">
    <property type="match status" value="1"/>
</dbReference>
<dbReference type="OrthoDB" id="952277at2"/>
<dbReference type="RefSeq" id="WP_133994578.1">
    <property type="nucleotide sequence ID" value="NZ_SODV01000001.1"/>
</dbReference>
<organism evidence="5 6">
    <name type="scientific">Dinghuibacter silviterrae</name>
    <dbReference type="NCBI Taxonomy" id="1539049"/>
    <lineage>
        <taxon>Bacteria</taxon>
        <taxon>Pseudomonadati</taxon>
        <taxon>Bacteroidota</taxon>
        <taxon>Chitinophagia</taxon>
        <taxon>Chitinophagales</taxon>
        <taxon>Chitinophagaceae</taxon>
        <taxon>Dinghuibacter</taxon>
    </lineage>
</organism>
<proteinExistence type="predicted"/>
<evidence type="ECO:0000256" key="1">
    <source>
        <dbReference type="ARBA" id="ARBA00023015"/>
    </source>
</evidence>
<sequence length="188" mass="21582">MHLFIKNMVCDRCIMAVDRVLRTEGLHPVSVRLGEAVVEEAELDRGALDRLDASLRDIGFERIDDRKTRLVESIKNTIIRLVHHSDEPPRHKYSELIASEVGMDYPYLSKLFSDMEGVTIEQFLLRQKTEKVKEYLGYDELTLSEIADRMGYSSVAHLSGQFRKLTGMTPSQFKGLARKDRAPIDRLD</sequence>
<dbReference type="Proteomes" id="UP000294498">
    <property type="component" value="Unassembled WGS sequence"/>
</dbReference>
<feature type="domain" description="HTH araC/xylS-type" evidence="4">
    <location>
        <begin position="76"/>
        <end position="176"/>
    </location>
</feature>
<evidence type="ECO:0000259" key="4">
    <source>
        <dbReference type="PROSITE" id="PS01124"/>
    </source>
</evidence>
<protein>
    <submittedName>
        <fullName evidence="5">AraC-like DNA-binding protein</fullName>
    </submittedName>
</protein>
<dbReference type="SUPFAM" id="SSF46689">
    <property type="entry name" value="Homeodomain-like"/>
    <property type="match status" value="1"/>
</dbReference>
<dbReference type="Gene3D" id="1.10.10.60">
    <property type="entry name" value="Homeodomain-like"/>
    <property type="match status" value="1"/>
</dbReference>
<dbReference type="GO" id="GO:0003700">
    <property type="term" value="F:DNA-binding transcription factor activity"/>
    <property type="evidence" value="ECO:0007669"/>
    <property type="project" value="InterPro"/>
</dbReference>
<keyword evidence="6" id="KW-1185">Reference proteome</keyword>
<dbReference type="EMBL" id="SODV01000001">
    <property type="protein sequence ID" value="TDX01943.1"/>
    <property type="molecule type" value="Genomic_DNA"/>
</dbReference>
<name>A0A4V3GM41_9BACT</name>
<evidence type="ECO:0000313" key="6">
    <source>
        <dbReference type="Proteomes" id="UP000294498"/>
    </source>
</evidence>
<dbReference type="InterPro" id="IPR018060">
    <property type="entry name" value="HTH_AraC"/>
</dbReference>
<keyword evidence="1" id="KW-0805">Transcription regulation</keyword>
<dbReference type="Pfam" id="PF12833">
    <property type="entry name" value="HTH_18"/>
    <property type="match status" value="1"/>
</dbReference>
<evidence type="ECO:0000256" key="2">
    <source>
        <dbReference type="ARBA" id="ARBA00023125"/>
    </source>
</evidence>
<dbReference type="PANTHER" id="PTHR43280:SF2">
    <property type="entry name" value="HTH-TYPE TRANSCRIPTIONAL REGULATOR EXSA"/>
    <property type="match status" value="1"/>
</dbReference>
<dbReference type="InterPro" id="IPR009057">
    <property type="entry name" value="Homeodomain-like_sf"/>
</dbReference>
<comment type="caution">
    <text evidence="5">The sequence shown here is derived from an EMBL/GenBank/DDBJ whole genome shotgun (WGS) entry which is preliminary data.</text>
</comment>
<keyword evidence="3" id="KW-0804">Transcription</keyword>